<proteinExistence type="predicted"/>
<dbReference type="Pfam" id="PF05331">
    <property type="entry name" value="DUF742"/>
    <property type="match status" value="1"/>
</dbReference>
<protein>
    <recommendedName>
        <fullName evidence="4">Multi-component regulatory system-3</fullName>
    </recommendedName>
</protein>
<reference evidence="2 3" key="1">
    <citation type="journal article" date="2019" name="Int. J. Syst. Evol. Microbiol.">
        <title>The Global Catalogue of Microorganisms (GCM) 10K type strain sequencing project: providing services to taxonomists for standard genome sequencing and annotation.</title>
        <authorList>
            <consortium name="The Broad Institute Genomics Platform"/>
            <consortium name="The Broad Institute Genome Sequencing Center for Infectious Disease"/>
            <person name="Wu L."/>
            <person name="Ma J."/>
        </authorList>
    </citation>
    <scope>NUCLEOTIDE SEQUENCE [LARGE SCALE GENOMIC DNA]</scope>
    <source>
        <strain evidence="2 3">JCM 15478</strain>
    </source>
</reference>
<evidence type="ECO:0000313" key="3">
    <source>
        <dbReference type="Proteomes" id="UP001500016"/>
    </source>
</evidence>
<name>A0ABN2VNL9_9ACTN</name>
<keyword evidence="3" id="KW-1185">Reference proteome</keyword>
<evidence type="ECO:0000313" key="2">
    <source>
        <dbReference type="EMBL" id="GAA2066735.1"/>
    </source>
</evidence>
<accession>A0ABN2VNL9</accession>
<dbReference type="InterPro" id="IPR007995">
    <property type="entry name" value="DUF742"/>
</dbReference>
<comment type="caution">
    <text evidence="2">The sequence shown here is derived from an EMBL/GenBank/DDBJ whole genome shotgun (WGS) entry which is preliminary data.</text>
</comment>
<dbReference type="RefSeq" id="WP_344525032.1">
    <property type="nucleotide sequence ID" value="NZ_BAAAPE010000002.1"/>
</dbReference>
<organism evidence="2 3">
    <name type="scientific">Streptomyces albiaxialis</name>
    <dbReference type="NCBI Taxonomy" id="329523"/>
    <lineage>
        <taxon>Bacteria</taxon>
        <taxon>Bacillati</taxon>
        <taxon>Actinomycetota</taxon>
        <taxon>Actinomycetes</taxon>
        <taxon>Kitasatosporales</taxon>
        <taxon>Streptomycetaceae</taxon>
        <taxon>Streptomyces</taxon>
    </lineage>
</organism>
<gene>
    <name evidence="2" type="ORF">GCM10009801_13470</name>
</gene>
<feature type="region of interest" description="Disordered" evidence="1">
    <location>
        <begin position="1"/>
        <end position="20"/>
    </location>
</feature>
<evidence type="ECO:0008006" key="4">
    <source>
        <dbReference type="Google" id="ProtNLM"/>
    </source>
</evidence>
<dbReference type="EMBL" id="BAAAPE010000002">
    <property type="protein sequence ID" value="GAA2066735.1"/>
    <property type="molecule type" value="Genomic_DNA"/>
</dbReference>
<sequence length="122" mass="12219">MGRHLIHAPSRTEGAPSRAADATGGALDLAALVSVMSGTEGLEPGAGPWVGPRHTTLLDACRGAPLPLAELAVITGLSVTAVRALIGDLLRRGCVTVDPPGPPTGRDGACALSEVVDALRAL</sequence>
<evidence type="ECO:0000256" key="1">
    <source>
        <dbReference type="SAM" id="MobiDB-lite"/>
    </source>
</evidence>
<dbReference type="Proteomes" id="UP001500016">
    <property type="component" value="Unassembled WGS sequence"/>
</dbReference>